<dbReference type="EMBL" id="CP042433">
    <property type="protein sequence ID" value="QEC55720.1"/>
    <property type="molecule type" value="Genomic_DNA"/>
</dbReference>
<comment type="similarity">
    <text evidence="1">Belongs to the CapA family.</text>
</comment>
<sequence>MRTLFSGFFLSVALLSFSQTKKDTITVISVGDVMLGTWYPSGYLPPDDGKYLLKPVEKILRNADVTFGNHEGTLFDSTGTPKQCRDSALCFAFKSPERYAQYLKKAGFDLMSVANNHSGDFGPEARERTMQILQDAGIASSGTIKKPFVILEKGGIKYGLVCFAPNYGTQSINNLKAAQKIVSYLDSLCDIVIVSFHGGAEGRTKRHVPREHEIFVGEDRGDVYGFARMVIDAGADVVFGHGPHVARAVDLYKGRFIAYSLGNFATYGRFNLKGEAGLAPIIKVFVDKDGKFLRGEIIAAKQVGEGGPVLDESGAVIDKMRQLTKEDFPESRLVIEDDGAIRKKRQVHATAHEKHRGLLRPIKR</sequence>
<dbReference type="PANTHER" id="PTHR33393">
    <property type="entry name" value="POLYGLUTAMINE SYNTHESIS ACCESSORY PROTEIN RV0574C-RELATED"/>
    <property type="match status" value="1"/>
</dbReference>
<dbReference type="Gene3D" id="3.60.21.10">
    <property type="match status" value="1"/>
</dbReference>
<proteinExistence type="inferred from homology"/>
<dbReference type="InterPro" id="IPR052169">
    <property type="entry name" value="CW_Biosynth-Accessory"/>
</dbReference>
<name>A0A5B8UI03_9BACT</name>
<dbReference type="Proteomes" id="UP000321204">
    <property type="component" value="Chromosome"/>
</dbReference>
<dbReference type="InterPro" id="IPR029052">
    <property type="entry name" value="Metallo-depent_PP-like"/>
</dbReference>
<dbReference type="PANTHER" id="PTHR33393:SF11">
    <property type="entry name" value="POLYGLUTAMINE SYNTHESIS ACCESSORY PROTEIN RV0574C-RELATED"/>
    <property type="match status" value="1"/>
</dbReference>
<gene>
    <name evidence="3" type="ORF">FSB75_07390</name>
</gene>
<evidence type="ECO:0000259" key="2">
    <source>
        <dbReference type="SMART" id="SM00854"/>
    </source>
</evidence>
<dbReference type="RefSeq" id="WP_146784954.1">
    <property type="nucleotide sequence ID" value="NZ_BAABIO010000001.1"/>
</dbReference>
<organism evidence="3 4">
    <name type="scientific">Flavisolibacter ginsenosidimutans</name>
    <dbReference type="NCBI Taxonomy" id="661481"/>
    <lineage>
        <taxon>Bacteria</taxon>
        <taxon>Pseudomonadati</taxon>
        <taxon>Bacteroidota</taxon>
        <taxon>Chitinophagia</taxon>
        <taxon>Chitinophagales</taxon>
        <taxon>Chitinophagaceae</taxon>
        <taxon>Flavisolibacter</taxon>
    </lineage>
</organism>
<dbReference type="AlphaFoldDB" id="A0A5B8UI03"/>
<dbReference type="CDD" id="cd07381">
    <property type="entry name" value="MPP_CapA"/>
    <property type="match status" value="1"/>
</dbReference>
<dbReference type="SMART" id="SM00854">
    <property type="entry name" value="PGA_cap"/>
    <property type="match status" value="1"/>
</dbReference>
<accession>A0A5B8UI03</accession>
<dbReference type="KEGG" id="fgg:FSB75_07390"/>
<dbReference type="OrthoDB" id="9810906at2"/>
<feature type="domain" description="Capsule synthesis protein CapA" evidence="2">
    <location>
        <begin position="26"/>
        <end position="268"/>
    </location>
</feature>
<dbReference type="InterPro" id="IPR019079">
    <property type="entry name" value="Capsule_synth_CapA"/>
</dbReference>
<evidence type="ECO:0000256" key="1">
    <source>
        <dbReference type="ARBA" id="ARBA00005662"/>
    </source>
</evidence>
<dbReference type="SUPFAM" id="SSF56300">
    <property type="entry name" value="Metallo-dependent phosphatases"/>
    <property type="match status" value="1"/>
</dbReference>
<keyword evidence="4" id="KW-1185">Reference proteome</keyword>
<dbReference type="Pfam" id="PF09587">
    <property type="entry name" value="PGA_cap"/>
    <property type="match status" value="1"/>
</dbReference>
<protein>
    <submittedName>
        <fullName evidence="3">CapA family protein</fullName>
    </submittedName>
</protein>
<evidence type="ECO:0000313" key="4">
    <source>
        <dbReference type="Proteomes" id="UP000321204"/>
    </source>
</evidence>
<reference evidence="3 4" key="1">
    <citation type="journal article" date="2015" name="Int. J. Syst. Evol. Microbiol.">
        <title>Flavisolibacter ginsenosidimutans sp. nov., with ginsenoside-converting activity isolated from soil used for cultivating ginseng.</title>
        <authorList>
            <person name="Zhao Y."/>
            <person name="Liu Q."/>
            <person name="Kang M.S."/>
            <person name="Jin F."/>
            <person name="Yu H."/>
            <person name="Im W.T."/>
        </authorList>
    </citation>
    <scope>NUCLEOTIDE SEQUENCE [LARGE SCALE GENOMIC DNA]</scope>
    <source>
        <strain evidence="3 4">Gsoil 636</strain>
    </source>
</reference>
<evidence type="ECO:0000313" key="3">
    <source>
        <dbReference type="EMBL" id="QEC55720.1"/>
    </source>
</evidence>